<sequence>MTLTQNDIIPGIWLRCNEKRSTGYIPGLASFQDYCHFGCIKDSTAVTLDNPKFMSEPAHIPQTAVNSTQYDSVNLTGIIPTSGFHPNLFDEVIQNLCNCCNKEQVQIIAENVFGIGFILPHGLTSNIVDPSPNSGLLTLTFTWKYWTPFAISSKILLPQLPTITPATSPGSASPTTAQATQLNKWQAILDWDLGNWYEGILVNPHETIQSLVIFRDVSPGWYIVQVTAVKFVNLRLTYYRNGSINLETNIFVLRSDVVCNPGLEVFCLFCITLMSRVQYLVHGVSYVEPSVVFLQLNQSTRAIKTDSHQLLQWDPNIGYGIFHQRTNAPELSDAPSCTCANDRDYYQMFLNQKSTQFMEWHEEAGDWLPLHHVTKKTVANLSAMTLFFSIFLPIEVLKDVGILVGTF</sequence>
<reference evidence="2" key="1">
    <citation type="journal article" date="2011" name="Science">
        <title>The plant cell wall-decomposing machinery underlies the functional diversity of forest fungi.</title>
        <authorList>
            <person name="Eastwood D.C."/>
            <person name="Floudas D."/>
            <person name="Binder M."/>
            <person name="Majcherczyk A."/>
            <person name="Schneider P."/>
            <person name="Aerts A."/>
            <person name="Asiegbu F.O."/>
            <person name="Baker S.E."/>
            <person name="Barry K."/>
            <person name="Bendiksby M."/>
            <person name="Blumentritt M."/>
            <person name="Coutinho P.M."/>
            <person name="Cullen D."/>
            <person name="de Vries R.P."/>
            <person name="Gathman A."/>
            <person name="Goodell B."/>
            <person name="Henrissat B."/>
            <person name="Ihrmark K."/>
            <person name="Kauserud H."/>
            <person name="Kohler A."/>
            <person name="LaButti K."/>
            <person name="Lapidus A."/>
            <person name="Lavin J.L."/>
            <person name="Lee Y.-H."/>
            <person name="Lindquist E."/>
            <person name="Lilly W."/>
            <person name="Lucas S."/>
            <person name="Morin E."/>
            <person name="Murat C."/>
            <person name="Oguiza J.A."/>
            <person name="Park J."/>
            <person name="Pisabarro A.G."/>
            <person name="Riley R."/>
            <person name="Rosling A."/>
            <person name="Salamov A."/>
            <person name="Schmidt O."/>
            <person name="Schmutz J."/>
            <person name="Skrede I."/>
            <person name="Stenlid J."/>
            <person name="Wiebenga A."/>
            <person name="Xie X."/>
            <person name="Kuees U."/>
            <person name="Hibbett D.S."/>
            <person name="Hoffmeister D."/>
            <person name="Hoegberg N."/>
            <person name="Martin F."/>
            <person name="Grigoriev I.V."/>
            <person name="Watkinson S.C."/>
        </authorList>
    </citation>
    <scope>NUCLEOTIDE SEQUENCE [LARGE SCALE GENOMIC DNA]</scope>
    <source>
        <strain evidence="2">strain S7.3</strain>
    </source>
</reference>
<dbReference type="AlphaFoldDB" id="F8PGE3"/>
<keyword evidence="2" id="KW-1185">Reference proteome</keyword>
<evidence type="ECO:0000313" key="1">
    <source>
        <dbReference type="EMBL" id="EGO04850.1"/>
    </source>
</evidence>
<accession>F8PGE3</accession>
<evidence type="ECO:0000313" key="2">
    <source>
        <dbReference type="Proteomes" id="UP000008063"/>
    </source>
</evidence>
<dbReference type="Proteomes" id="UP000008063">
    <property type="component" value="Unassembled WGS sequence"/>
</dbReference>
<gene>
    <name evidence="1" type="ORF">SERLA73DRAFT_149202</name>
</gene>
<name>F8PGE3_SERL3</name>
<dbReference type="HOGENOM" id="CLU_676466_0_0_1"/>
<protein>
    <submittedName>
        <fullName evidence="1">Uncharacterized protein</fullName>
    </submittedName>
</protein>
<dbReference type="InParanoid" id="F8PGE3"/>
<organism evidence="2">
    <name type="scientific">Serpula lacrymans var. lacrymans (strain S7.3)</name>
    <name type="common">Dry rot fungus</name>
    <dbReference type="NCBI Taxonomy" id="936435"/>
    <lineage>
        <taxon>Eukaryota</taxon>
        <taxon>Fungi</taxon>
        <taxon>Dikarya</taxon>
        <taxon>Basidiomycota</taxon>
        <taxon>Agaricomycotina</taxon>
        <taxon>Agaricomycetes</taxon>
        <taxon>Agaricomycetidae</taxon>
        <taxon>Boletales</taxon>
        <taxon>Coniophorineae</taxon>
        <taxon>Serpulaceae</taxon>
        <taxon>Serpula</taxon>
    </lineage>
</organism>
<proteinExistence type="predicted"/>
<dbReference type="EMBL" id="GL945474">
    <property type="protein sequence ID" value="EGO04850.1"/>
    <property type="molecule type" value="Genomic_DNA"/>
</dbReference>